<protein>
    <recommendedName>
        <fullName evidence="1">J domain-containing protein</fullName>
    </recommendedName>
</protein>
<dbReference type="Gene3D" id="1.10.287.110">
    <property type="entry name" value="DnaJ domain"/>
    <property type="match status" value="1"/>
</dbReference>
<evidence type="ECO:0000259" key="1">
    <source>
        <dbReference type="PROSITE" id="PS50076"/>
    </source>
</evidence>
<gene>
    <name evidence="2" type="ORF">Sangu_0577400</name>
</gene>
<dbReference type="Gene3D" id="3.30.70.20">
    <property type="match status" value="1"/>
</dbReference>
<dbReference type="Pfam" id="PF00226">
    <property type="entry name" value="DnaJ"/>
    <property type="match status" value="1"/>
</dbReference>
<dbReference type="InterPro" id="IPR036869">
    <property type="entry name" value="J_dom_sf"/>
</dbReference>
<dbReference type="SMART" id="SM00271">
    <property type="entry name" value="DnaJ"/>
    <property type="match status" value="1"/>
</dbReference>
<reference evidence="2" key="2">
    <citation type="journal article" date="2024" name="Plant">
        <title>Genomic evolution and insights into agronomic trait innovations of Sesamum species.</title>
        <authorList>
            <person name="Miao H."/>
            <person name="Wang L."/>
            <person name="Qu L."/>
            <person name="Liu H."/>
            <person name="Sun Y."/>
            <person name="Le M."/>
            <person name="Wang Q."/>
            <person name="Wei S."/>
            <person name="Zheng Y."/>
            <person name="Lin W."/>
            <person name="Duan Y."/>
            <person name="Cao H."/>
            <person name="Xiong S."/>
            <person name="Wang X."/>
            <person name="Wei L."/>
            <person name="Li C."/>
            <person name="Ma Q."/>
            <person name="Ju M."/>
            <person name="Zhao R."/>
            <person name="Li G."/>
            <person name="Mu C."/>
            <person name="Tian Q."/>
            <person name="Mei H."/>
            <person name="Zhang T."/>
            <person name="Gao T."/>
            <person name="Zhang H."/>
        </authorList>
    </citation>
    <scope>NUCLEOTIDE SEQUENCE</scope>
    <source>
        <strain evidence="2">G01</strain>
    </source>
</reference>
<reference evidence="2" key="1">
    <citation type="submission" date="2020-06" db="EMBL/GenBank/DDBJ databases">
        <authorList>
            <person name="Li T."/>
            <person name="Hu X."/>
            <person name="Zhang T."/>
            <person name="Song X."/>
            <person name="Zhang H."/>
            <person name="Dai N."/>
            <person name="Sheng W."/>
            <person name="Hou X."/>
            <person name="Wei L."/>
        </authorList>
    </citation>
    <scope>NUCLEOTIDE SEQUENCE</scope>
    <source>
        <strain evidence="2">G01</strain>
        <tissue evidence="2">Leaf</tissue>
    </source>
</reference>
<dbReference type="CDD" id="cd06257">
    <property type="entry name" value="DnaJ"/>
    <property type="match status" value="1"/>
</dbReference>
<feature type="domain" description="J" evidence="1">
    <location>
        <begin position="63"/>
        <end position="131"/>
    </location>
</feature>
<comment type="caution">
    <text evidence="2">The sequence shown here is derived from an EMBL/GenBank/DDBJ whole genome shotgun (WGS) entry which is preliminary data.</text>
</comment>
<dbReference type="PANTHER" id="PTHR45295">
    <property type="entry name" value="CHAPERONE PROTEIN DNAJ C76, CHLOROPLASTIC"/>
    <property type="match status" value="1"/>
</dbReference>
<sequence>MEPISLCNRNIADPQYSHRWLRPFTSKFGKPSLCSSSVGVKCSSGSGKNGDFDEDDEPLTTSWAYGVLGLHPQCSSAQVKAAFRTQVKQFHPDLKRGGQDSDIMIRRVIQAYELTSFDKDHFELNFYQQSVYFRATSIAIKASSQFSVVDVDMLRRKKRDLGSEGTTVVGVLHWFNNVLTPDTVVIHDFHAHNFHMCRECMDPFDQPECEAFDVFVNEVLCTGKGCPYSCVNRAPHAFKFSSVTGTARAASQGHAEDYQVQLAVGQCPRGCIHYVTPSQRVILEELLETILNMPYDTSAEAELLYSLIVKANYENNRYQTPKRNAKVSSKHVDWF</sequence>
<dbReference type="EMBL" id="JACGWK010000003">
    <property type="protein sequence ID" value="KAL0364798.1"/>
    <property type="molecule type" value="Genomic_DNA"/>
</dbReference>
<dbReference type="SUPFAM" id="SSF46565">
    <property type="entry name" value="Chaperone J-domain"/>
    <property type="match status" value="1"/>
</dbReference>
<dbReference type="PROSITE" id="PS50076">
    <property type="entry name" value="DNAJ_2"/>
    <property type="match status" value="1"/>
</dbReference>
<accession>A0AAW2QAK6</accession>
<dbReference type="AlphaFoldDB" id="A0AAW2QAK6"/>
<dbReference type="InterPro" id="IPR001623">
    <property type="entry name" value="DnaJ_domain"/>
</dbReference>
<evidence type="ECO:0000313" key="2">
    <source>
        <dbReference type="EMBL" id="KAL0364798.1"/>
    </source>
</evidence>
<name>A0AAW2QAK6_9LAMI</name>
<dbReference type="PANTHER" id="PTHR45295:SF3">
    <property type="entry name" value="CHAPERONE DNAJ-DOMAIN SUPERFAMILY PROTEIN"/>
    <property type="match status" value="1"/>
</dbReference>
<proteinExistence type="predicted"/>
<organism evidence="2">
    <name type="scientific">Sesamum angustifolium</name>
    <dbReference type="NCBI Taxonomy" id="2727405"/>
    <lineage>
        <taxon>Eukaryota</taxon>
        <taxon>Viridiplantae</taxon>
        <taxon>Streptophyta</taxon>
        <taxon>Embryophyta</taxon>
        <taxon>Tracheophyta</taxon>
        <taxon>Spermatophyta</taxon>
        <taxon>Magnoliopsida</taxon>
        <taxon>eudicotyledons</taxon>
        <taxon>Gunneridae</taxon>
        <taxon>Pentapetalae</taxon>
        <taxon>asterids</taxon>
        <taxon>lamiids</taxon>
        <taxon>Lamiales</taxon>
        <taxon>Pedaliaceae</taxon>
        <taxon>Sesamum</taxon>
    </lineage>
</organism>